<comment type="similarity">
    <text evidence="1">Belongs to the UPF0246 family.</text>
</comment>
<evidence type="ECO:0000313" key="2">
    <source>
        <dbReference type="EMBL" id="PSL16695.1"/>
    </source>
</evidence>
<sequence length="260" mass="29539">MLTLVSPAKTLDYESPLATHTHTLPRFTEHAQLLIDTLRKQSVQDVAELMKLSDKLASLNVARYESWQAEHSPDNARQAILAFKGDVYTGLDAEHFTEADFEFAQQHLRILSGLYGVLRPLDLLEPYRLEMGTKLANPRGDNLYQFWGQLITDSLNAELAEQNADVVVNLASNEYFKAVKPKALNARLITPVFKDFKNGQYKIISFYAKKARGLMSRFIIENRIDTPEALKQFDLEGYYLSAEHSSGDTWVFLRDAPPVK</sequence>
<dbReference type="NCBIfam" id="NF002541">
    <property type="entry name" value="PRK02101.1-1"/>
    <property type="match status" value="1"/>
</dbReference>
<dbReference type="InterPro" id="IPR005583">
    <property type="entry name" value="YaaA"/>
</dbReference>
<dbReference type="GO" id="GO:0033194">
    <property type="term" value="P:response to hydroperoxide"/>
    <property type="evidence" value="ECO:0007669"/>
    <property type="project" value="TreeGrafter"/>
</dbReference>
<dbReference type="PANTHER" id="PTHR30283">
    <property type="entry name" value="PEROXIDE STRESS RESPONSE PROTEIN YAAA"/>
    <property type="match status" value="1"/>
</dbReference>
<dbReference type="NCBIfam" id="NF002542">
    <property type="entry name" value="PRK02101.1-3"/>
    <property type="match status" value="1"/>
</dbReference>
<reference evidence="2 3" key="1">
    <citation type="submission" date="2018-03" db="EMBL/GenBank/DDBJ databases">
        <title>Genomic Encyclopedia of Archaeal and Bacterial Type Strains, Phase II (KMG-II): from individual species to whole genera.</title>
        <authorList>
            <person name="Goeker M."/>
        </authorList>
    </citation>
    <scope>NUCLEOTIDE SEQUENCE [LARGE SCALE GENOMIC DNA]</scope>
    <source>
        <strain evidence="2 3">DSM 17586</strain>
    </source>
</reference>
<accession>A0A2P8F4P8</accession>
<evidence type="ECO:0000313" key="3">
    <source>
        <dbReference type="Proteomes" id="UP000242133"/>
    </source>
</evidence>
<dbReference type="RefSeq" id="WP_106590139.1">
    <property type="nucleotide sequence ID" value="NZ_PYGI01000001.1"/>
</dbReference>
<dbReference type="PANTHER" id="PTHR30283:SF4">
    <property type="entry name" value="PEROXIDE STRESS RESISTANCE PROTEIN YAAA"/>
    <property type="match status" value="1"/>
</dbReference>
<dbReference type="Pfam" id="PF03883">
    <property type="entry name" value="H2O2_YaaD"/>
    <property type="match status" value="1"/>
</dbReference>
<dbReference type="OrthoDB" id="9777133at2"/>
<dbReference type="EMBL" id="PYGI01000001">
    <property type="protein sequence ID" value="PSL16695.1"/>
    <property type="molecule type" value="Genomic_DNA"/>
</dbReference>
<evidence type="ECO:0000256" key="1">
    <source>
        <dbReference type="HAMAP-Rule" id="MF_00652"/>
    </source>
</evidence>
<protein>
    <recommendedName>
        <fullName evidence="1">UPF0246 protein CLV44_10193</fullName>
    </recommendedName>
</protein>
<gene>
    <name evidence="2" type="ORF">CLV44_10193</name>
</gene>
<dbReference type="HAMAP" id="MF_00652">
    <property type="entry name" value="UPF0246"/>
    <property type="match status" value="1"/>
</dbReference>
<comment type="caution">
    <text evidence="2">The sequence shown here is derived from an EMBL/GenBank/DDBJ whole genome shotgun (WGS) entry which is preliminary data.</text>
</comment>
<organism evidence="2 3">
    <name type="scientific">Marinobacterium halophilum</name>
    <dbReference type="NCBI Taxonomy" id="267374"/>
    <lineage>
        <taxon>Bacteria</taxon>
        <taxon>Pseudomonadati</taxon>
        <taxon>Pseudomonadota</taxon>
        <taxon>Gammaproteobacteria</taxon>
        <taxon>Oceanospirillales</taxon>
        <taxon>Oceanospirillaceae</taxon>
        <taxon>Marinobacterium</taxon>
    </lineage>
</organism>
<name>A0A2P8F4P8_9GAMM</name>
<proteinExistence type="inferred from homology"/>
<dbReference type="AlphaFoldDB" id="A0A2P8F4P8"/>
<keyword evidence="3" id="KW-1185">Reference proteome</keyword>
<dbReference type="GO" id="GO:0005829">
    <property type="term" value="C:cytosol"/>
    <property type="evidence" value="ECO:0007669"/>
    <property type="project" value="TreeGrafter"/>
</dbReference>
<dbReference type="Proteomes" id="UP000242133">
    <property type="component" value="Unassembled WGS sequence"/>
</dbReference>